<evidence type="ECO:0000256" key="3">
    <source>
        <dbReference type="ARBA" id="ARBA00023125"/>
    </source>
</evidence>
<keyword evidence="2" id="KW-0805">Transcription regulation</keyword>
<gene>
    <name evidence="9" type="primary">GtMYBP4</name>
</gene>
<feature type="domain" description="HTH myb-type" evidence="8">
    <location>
        <begin position="9"/>
        <end position="61"/>
    </location>
</feature>
<dbReference type="InterPro" id="IPR009057">
    <property type="entry name" value="Homeodomain-like_sf"/>
</dbReference>
<keyword evidence="5" id="KW-0539">Nucleus</keyword>
<dbReference type="CDD" id="cd00167">
    <property type="entry name" value="SANT"/>
    <property type="match status" value="2"/>
</dbReference>
<protein>
    <submittedName>
        <fullName evidence="9">R2R3-MYB transcriptional factor</fullName>
    </submittedName>
</protein>
<evidence type="ECO:0000256" key="5">
    <source>
        <dbReference type="ARBA" id="ARBA00023242"/>
    </source>
</evidence>
<dbReference type="GO" id="GO:0003677">
    <property type="term" value="F:DNA binding"/>
    <property type="evidence" value="ECO:0007669"/>
    <property type="project" value="UniProtKB-KW"/>
</dbReference>
<keyword evidence="3" id="KW-0238">DNA-binding</keyword>
<evidence type="ECO:0000256" key="4">
    <source>
        <dbReference type="ARBA" id="ARBA00023163"/>
    </source>
</evidence>
<dbReference type="GO" id="GO:0005634">
    <property type="term" value="C:nucleus"/>
    <property type="evidence" value="ECO:0007669"/>
    <property type="project" value="UniProtKB-SubCell"/>
</dbReference>
<feature type="compositionally biased region" description="Polar residues" evidence="6">
    <location>
        <begin position="173"/>
        <end position="183"/>
    </location>
</feature>
<dbReference type="Pfam" id="PF00249">
    <property type="entry name" value="Myb_DNA-binding"/>
    <property type="match status" value="2"/>
</dbReference>
<dbReference type="PANTHER" id="PTHR47999">
    <property type="entry name" value="TRANSCRIPTION FACTOR MYB8-RELATED-RELATED"/>
    <property type="match status" value="1"/>
</dbReference>
<dbReference type="EMBL" id="AB289446">
    <property type="protein sequence ID" value="BAF96934.1"/>
    <property type="molecule type" value="mRNA"/>
</dbReference>
<name>A9ZMI5_GENTR</name>
<reference evidence="9" key="2">
    <citation type="journal article" date="2012" name="J. Exp. Bot.">
        <title>Isolation and characterization of GtMYBP3 and GtMYBP4, orthologues of R2R3-MYB transcription factors that regulate early flavonoid biosynthesis, in gentian flowers.</title>
        <authorList>
            <person name="Nakatsuka T."/>
            <person name="Saito M."/>
            <person name="Yamada E."/>
            <person name="Fujita K."/>
            <person name="Kakizaki Y."/>
            <person name="Nishihara M."/>
        </authorList>
    </citation>
    <scope>NUCLEOTIDE SEQUENCE</scope>
</reference>
<evidence type="ECO:0000256" key="6">
    <source>
        <dbReference type="SAM" id="MobiDB-lite"/>
    </source>
</evidence>
<feature type="domain" description="Myb-like" evidence="7">
    <location>
        <begin position="62"/>
        <end position="112"/>
    </location>
</feature>
<dbReference type="PROSITE" id="PS51294">
    <property type="entry name" value="HTH_MYB"/>
    <property type="match status" value="2"/>
</dbReference>
<comment type="subcellular location">
    <subcellularLocation>
        <location evidence="1">Nucleus</location>
    </subcellularLocation>
</comment>
<feature type="region of interest" description="Disordered" evidence="6">
    <location>
        <begin position="147"/>
        <end position="216"/>
    </location>
</feature>
<dbReference type="InterPro" id="IPR017930">
    <property type="entry name" value="Myb_dom"/>
</dbReference>
<dbReference type="Gene3D" id="1.10.10.60">
    <property type="entry name" value="Homeodomain-like"/>
    <property type="match status" value="2"/>
</dbReference>
<evidence type="ECO:0000259" key="7">
    <source>
        <dbReference type="PROSITE" id="PS50090"/>
    </source>
</evidence>
<dbReference type="SUPFAM" id="SSF46689">
    <property type="entry name" value="Homeodomain-like"/>
    <property type="match status" value="1"/>
</dbReference>
<accession>A9ZMI5</accession>
<evidence type="ECO:0000313" key="9">
    <source>
        <dbReference type="EMBL" id="BAF96934.1"/>
    </source>
</evidence>
<dbReference type="AlphaFoldDB" id="A9ZMI5"/>
<dbReference type="InterPro" id="IPR001005">
    <property type="entry name" value="SANT/Myb"/>
</dbReference>
<evidence type="ECO:0000256" key="2">
    <source>
        <dbReference type="ARBA" id="ARBA00023015"/>
    </source>
</evidence>
<feature type="domain" description="HTH myb-type" evidence="8">
    <location>
        <begin position="62"/>
        <end position="116"/>
    </location>
</feature>
<keyword evidence="4" id="KW-0804">Transcription</keyword>
<feature type="compositionally biased region" description="Basic and acidic residues" evidence="6">
    <location>
        <begin position="204"/>
        <end position="216"/>
    </location>
</feature>
<proteinExistence type="evidence at transcript level"/>
<evidence type="ECO:0000259" key="8">
    <source>
        <dbReference type="PROSITE" id="PS51294"/>
    </source>
</evidence>
<evidence type="ECO:0000256" key="1">
    <source>
        <dbReference type="ARBA" id="ARBA00004123"/>
    </source>
</evidence>
<dbReference type="PANTHER" id="PTHR47999:SF91">
    <property type="entry name" value="TRANSCRIPTION FACTOR MYB111"/>
    <property type="match status" value="1"/>
</dbReference>
<dbReference type="PROSITE" id="PS50090">
    <property type="entry name" value="MYB_LIKE"/>
    <property type="match status" value="2"/>
</dbReference>
<feature type="domain" description="Myb-like" evidence="7">
    <location>
        <begin position="9"/>
        <end position="61"/>
    </location>
</feature>
<reference evidence="9" key="1">
    <citation type="journal article" date="2008" name="Plant Cell Physiol.">
        <title>Identification and characterization of R2R3-MYB and bHLH transcription factors regulating anthocyanin biosynthesis in gentian flowers.</title>
        <authorList>
            <person name="Nakatsuka T."/>
            <person name="Haruta K.S."/>
            <person name="Pitaksutheepong C."/>
            <person name="Abe Y."/>
            <person name="Kakizaki Y."/>
            <person name="Yamamoto K."/>
            <person name="Shimada N."/>
            <person name="Yamamura S."/>
            <person name="Nishihara M."/>
        </authorList>
    </citation>
    <scope>NUCLEOTIDE SEQUENCE</scope>
</reference>
<sequence>MTRAPCCEKVGLRRGRWTADEDSLLINYIQHFGEGSWKSLPKNAGLLRCGKSCRLRWINYLRSDIKRGNFTIEEEETIIQLHRSLGNRWSMIASHLPGRTDNEVKNYWNSHLSRKLYSFTTSSHNKTINGGGGSNLKTTAVDLIKMSNNTTSSKRTKQHGGGGGGRVRRSIATKYNKNNSSAQRSKKNPIPKSNDSVTTTQKELVSKTENMKKQKKYKDEVVVGGLMMEDAVDGHDVITYDFEEFWGTIDNTFPATTHVTTATSAGTTGITATTAATSTPVEVGPDENEDDECWFLTTTLFDQMQDLSPLKLNNEGMVEDCGMANNDGNYDKGFSSLMSFQLTNEESTNNDWDFNEAAFVYDGLWDDQDNSNLLWV</sequence>
<dbReference type="FunFam" id="1.10.10.60:FF:000121">
    <property type="entry name" value="Myb transcription factor"/>
    <property type="match status" value="1"/>
</dbReference>
<organism evidence="9">
    <name type="scientific">Gentiana triflora</name>
    <name type="common">Clustered gentian</name>
    <dbReference type="NCBI Taxonomy" id="55190"/>
    <lineage>
        <taxon>Eukaryota</taxon>
        <taxon>Viridiplantae</taxon>
        <taxon>Streptophyta</taxon>
        <taxon>Embryophyta</taxon>
        <taxon>Tracheophyta</taxon>
        <taxon>Spermatophyta</taxon>
        <taxon>Magnoliopsida</taxon>
        <taxon>eudicotyledons</taxon>
        <taxon>Gunneridae</taxon>
        <taxon>Pentapetalae</taxon>
        <taxon>asterids</taxon>
        <taxon>lamiids</taxon>
        <taxon>Gentianales</taxon>
        <taxon>Gentianaceae</taxon>
        <taxon>Gentianeae</taxon>
        <taxon>Gentianinae</taxon>
        <taxon>Gentiana</taxon>
    </lineage>
</organism>
<dbReference type="SMART" id="SM00717">
    <property type="entry name" value="SANT"/>
    <property type="match status" value="2"/>
</dbReference>
<feature type="compositionally biased region" description="Polar residues" evidence="6">
    <location>
        <begin position="191"/>
        <end position="203"/>
    </location>
</feature>
<dbReference type="InterPro" id="IPR015495">
    <property type="entry name" value="Myb_TF_plants"/>
</dbReference>